<dbReference type="Pfam" id="PF00535">
    <property type="entry name" value="Glycos_transf_2"/>
    <property type="match status" value="1"/>
</dbReference>
<dbReference type="PANTHER" id="PTHR43179:SF7">
    <property type="entry name" value="RHAMNOSYLTRANSFERASE WBBL"/>
    <property type="match status" value="1"/>
</dbReference>
<dbReference type="Gene3D" id="3.90.550.10">
    <property type="entry name" value="Spore Coat Polysaccharide Biosynthesis Protein SpsA, Chain A"/>
    <property type="match status" value="1"/>
</dbReference>
<accession>A0A6B0YPT4</accession>
<dbReference type="GO" id="GO:0016740">
    <property type="term" value="F:transferase activity"/>
    <property type="evidence" value="ECO:0007669"/>
    <property type="project" value="UniProtKB-KW"/>
</dbReference>
<feature type="domain" description="Glycosyltransferase 2-like" evidence="1">
    <location>
        <begin position="22"/>
        <end position="157"/>
    </location>
</feature>
<sequence>MRVPPGPTASTRCTDSQMRLAVVIVSYNVRDLLRRCLQSVCASARHCKGWLSVDVTVVDNASHDGSAQMVAAEFPHVKLSAMTDNLGFTRANNFVLRGLGFGADGEDRAASAPDLVLLLNPDTEVMDDALGKLAAFMRDNRSAGACGPRLHYEDGTLQHGAFAFPGLAQVALDLLPLAGLPGLSRLMQRLLQSRLNGRYSRRQWLGVAPFQVDFVLGAALMARGDSIRAIGLLDEGYFMYCEEMDWCLRMGEAGLPTYAVPAAQILHFEGRSSSQVRWQSFERLWASRFRFFRKHAHLYPHGFHLLLRPLVRLGLAWNGWNARREFARGRLSGDRLGEQLDAYAKVLDLGG</sequence>
<dbReference type="PANTHER" id="PTHR43179">
    <property type="entry name" value="RHAMNOSYLTRANSFERASE WBBL"/>
    <property type="match status" value="1"/>
</dbReference>
<keyword evidence="2" id="KW-0808">Transferase</keyword>
<dbReference type="CDD" id="cd04186">
    <property type="entry name" value="GT_2_like_c"/>
    <property type="match status" value="1"/>
</dbReference>
<proteinExistence type="predicted"/>
<comment type="caution">
    <text evidence="2">The sequence shown here is derived from an EMBL/GenBank/DDBJ whole genome shotgun (WGS) entry which is preliminary data.</text>
</comment>
<name>A0A6B0YPT4_9CHLR</name>
<dbReference type="EMBL" id="VXRG01000021">
    <property type="protein sequence ID" value="MXY92195.1"/>
    <property type="molecule type" value="Genomic_DNA"/>
</dbReference>
<organism evidence="2">
    <name type="scientific">Caldilineaceae bacterium SB0664_bin_27</name>
    <dbReference type="NCBI Taxonomy" id="2605260"/>
    <lineage>
        <taxon>Bacteria</taxon>
        <taxon>Bacillati</taxon>
        <taxon>Chloroflexota</taxon>
        <taxon>Caldilineae</taxon>
        <taxon>Caldilineales</taxon>
        <taxon>Caldilineaceae</taxon>
    </lineage>
</organism>
<evidence type="ECO:0000313" key="2">
    <source>
        <dbReference type="EMBL" id="MXY92195.1"/>
    </source>
</evidence>
<dbReference type="SUPFAM" id="SSF53448">
    <property type="entry name" value="Nucleotide-diphospho-sugar transferases"/>
    <property type="match status" value="1"/>
</dbReference>
<protein>
    <submittedName>
        <fullName evidence="2">Glycosyltransferase family 2 protein</fullName>
    </submittedName>
</protein>
<dbReference type="InterPro" id="IPR001173">
    <property type="entry name" value="Glyco_trans_2-like"/>
</dbReference>
<dbReference type="AlphaFoldDB" id="A0A6B0YPT4"/>
<gene>
    <name evidence="2" type="ORF">F4Y42_01970</name>
</gene>
<evidence type="ECO:0000259" key="1">
    <source>
        <dbReference type="Pfam" id="PF00535"/>
    </source>
</evidence>
<dbReference type="InterPro" id="IPR029044">
    <property type="entry name" value="Nucleotide-diphossugar_trans"/>
</dbReference>
<reference evidence="2" key="1">
    <citation type="submission" date="2019-09" db="EMBL/GenBank/DDBJ databases">
        <title>Characterisation of the sponge microbiome using genome-centric metagenomics.</title>
        <authorList>
            <person name="Engelberts J.P."/>
            <person name="Robbins S.J."/>
            <person name="De Goeij J.M."/>
            <person name="Aranda M."/>
            <person name="Bell S.C."/>
            <person name="Webster N.S."/>
        </authorList>
    </citation>
    <scope>NUCLEOTIDE SEQUENCE</scope>
    <source>
        <strain evidence="2">SB0664_bin_27</strain>
    </source>
</reference>